<dbReference type="Gene3D" id="3.30.1360.10">
    <property type="entry name" value="RNA polymerase, RBP11-like subunit"/>
    <property type="match status" value="1"/>
</dbReference>
<dbReference type="FunFam" id="3.30.1360.10:FF:000006">
    <property type="entry name" value="DNA-directed RNA polymerases I and III subunit RPAC2"/>
    <property type="match status" value="1"/>
</dbReference>
<dbReference type="InterPro" id="IPR022905">
    <property type="entry name" value="Rpo11-like"/>
</dbReference>
<evidence type="ECO:0000259" key="7">
    <source>
        <dbReference type="Pfam" id="PF13656"/>
    </source>
</evidence>
<dbReference type="Proteomes" id="UP000077684">
    <property type="component" value="Unassembled WGS sequence"/>
</dbReference>
<keyword evidence="3" id="KW-0240">DNA-directed RNA polymerase</keyword>
<dbReference type="PROSITE" id="PS01154">
    <property type="entry name" value="RNA_POL_L_13KD"/>
    <property type="match status" value="1"/>
</dbReference>
<evidence type="ECO:0000256" key="3">
    <source>
        <dbReference type="ARBA" id="ARBA00022478"/>
    </source>
</evidence>
<feature type="domain" description="DNA-directed RNA polymerase RBP11-like dimerisation" evidence="7">
    <location>
        <begin position="51"/>
        <end position="124"/>
    </location>
</feature>
<comment type="subcellular location">
    <subcellularLocation>
        <location evidence="1">Nucleus</location>
    </subcellularLocation>
</comment>
<dbReference type="GO" id="GO:0046983">
    <property type="term" value="F:protein dimerization activity"/>
    <property type="evidence" value="ECO:0007669"/>
    <property type="project" value="InterPro"/>
</dbReference>
<keyword evidence="9" id="KW-1185">Reference proteome</keyword>
<dbReference type="GO" id="GO:0003899">
    <property type="term" value="F:DNA-directed RNA polymerase activity"/>
    <property type="evidence" value="ECO:0007669"/>
    <property type="project" value="InterPro"/>
</dbReference>
<dbReference type="InterPro" id="IPR033898">
    <property type="entry name" value="RNAP_AC19"/>
</dbReference>
<reference evidence="8" key="2">
    <citation type="journal article" date="2019" name="IMA Fungus">
        <title>Genome sequencing and comparison of five Tilletia species to identify candidate genes for the detection of regulated species infecting wheat.</title>
        <authorList>
            <person name="Nguyen H.D.T."/>
            <person name="Sultana T."/>
            <person name="Kesanakurti P."/>
            <person name="Hambleton S."/>
        </authorList>
    </citation>
    <scope>NUCLEOTIDE SEQUENCE</scope>
    <source>
        <strain evidence="8">DAOMC 236426</strain>
    </source>
</reference>
<gene>
    <name evidence="8" type="ORF">A4X06_0g3897</name>
</gene>
<evidence type="ECO:0000256" key="2">
    <source>
        <dbReference type="ARBA" id="ARBA00022079"/>
    </source>
</evidence>
<dbReference type="GO" id="GO:0003677">
    <property type="term" value="F:DNA binding"/>
    <property type="evidence" value="ECO:0007669"/>
    <property type="project" value="InterPro"/>
</dbReference>
<comment type="similarity">
    <text evidence="6">Belongs to the archaeal Rpo11/eukaryotic RPB11/RPC19 RNA polymerase subunit family.</text>
</comment>
<keyword evidence="4" id="KW-0804">Transcription</keyword>
<dbReference type="PANTHER" id="PTHR13946">
    <property type="entry name" value="DNA-DIRECTED RNA POLYMERASE I,II,III"/>
    <property type="match status" value="1"/>
</dbReference>
<dbReference type="AlphaFoldDB" id="A0A8X7SXC0"/>
<dbReference type="InterPro" id="IPR036603">
    <property type="entry name" value="RBP11-like"/>
</dbReference>
<evidence type="ECO:0000256" key="1">
    <source>
        <dbReference type="ARBA" id="ARBA00004123"/>
    </source>
</evidence>
<dbReference type="CDD" id="cd07029">
    <property type="entry name" value="RNAP_I_III_AC19"/>
    <property type="match status" value="1"/>
</dbReference>
<dbReference type="GO" id="GO:0005666">
    <property type="term" value="C:RNA polymerase III complex"/>
    <property type="evidence" value="ECO:0007669"/>
    <property type="project" value="TreeGrafter"/>
</dbReference>
<dbReference type="GO" id="GO:0005736">
    <property type="term" value="C:RNA polymerase I complex"/>
    <property type="evidence" value="ECO:0007669"/>
    <property type="project" value="TreeGrafter"/>
</dbReference>
<sequence length="171" mass="18997">MYSLQTSTAQHSTAQKLLPSMAMTDSGAIDWVQALGGKVTLLPGYADDLSAATFCLADEDHTLGNSLRYMLMKDSRVEFCGYSLPHPSELKCHIRVQMHDKANAVTALQEALLRLEQLFESIQEAYTQNLEANDFERFEEPKLDIDSIRQRLEEARASAGESAPAASTSRR</sequence>
<comment type="caution">
    <text evidence="8">The sequence shown here is derived from an EMBL/GenBank/DDBJ whole genome shotgun (WGS) entry which is preliminary data.</text>
</comment>
<dbReference type="GO" id="GO:0006383">
    <property type="term" value="P:transcription by RNA polymerase III"/>
    <property type="evidence" value="ECO:0007669"/>
    <property type="project" value="TreeGrafter"/>
</dbReference>
<dbReference type="HAMAP" id="MF_00261">
    <property type="entry name" value="RNApol_arch_Rpo11"/>
    <property type="match status" value="1"/>
</dbReference>
<dbReference type="GO" id="GO:0055029">
    <property type="term" value="C:nuclear DNA-directed RNA polymerase complex"/>
    <property type="evidence" value="ECO:0007669"/>
    <property type="project" value="UniProtKB-ARBA"/>
</dbReference>
<name>A0A8X7SXC0_9BASI</name>
<evidence type="ECO:0000313" key="9">
    <source>
        <dbReference type="Proteomes" id="UP000077684"/>
    </source>
</evidence>
<reference evidence="8" key="1">
    <citation type="submission" date="2016-04" db="EMBL/GenBank/DDBJ databases">
        <authorList>
            <person name="Nguyen H.D."/>
            <person name="Samba Siva P."/>
            <person name="Cullis J."/>
            <person name="Levesque C.A."/>
            <person name="Hambleton S."/>
        </authorList>
    </citation>
    <scope>NUCLEOTIDE SEQUENCE</scope>
    <source>
        <strain evidence="8">DAOMC 236426</strain>
    </source>
</reference>
<evidence type="ECO:0000313" key="8">
    <source>
        <dbReference type="EMBL" id="KAE8248183.1"/>
    </source>
</evidence>
<organism evidence="8 9">
    <name type="scientific">Tilletia controversa</name>
    <name type="common">dwarf bunt fungus</name>
    <dbReference type="NCBI Taxonomy" id="13291"/>
    <lineage>
        <taxon>Eukaryota</taxon>
        <taxon>Fungi</taxon>
        <taxon>Dikarya</taxon>
        <taxon>Basidiomycota</taxon>
        <taxon>Ustilaginomycotina</taxon>
        <taxon>Exobasidiomycetes</taxon>
        <taxon>Tilletiales</taxon>
        <taxon>Tilletiaceae</taxon>
        <taxon>Tilletia</taxon>
    </lineage>
</organism>
<evidence type="ECO:0000256" key="5">
    <source>
        <dbReference type="ARBA" id="ARBA00023242"/>
    </source>
</evidence>
<dbReference type="PANTHER" id="PTHR13946:SF28">
    <property type="entry name" value="DNA-DIRECTED RNA POLYMERASES I AND III SUBUNIT RPAC2"/>
    <property type="match status" value="1"/>
</dbReference>
<protein>
    <recommendedName>
        <fullName evidence="2">DNA-directed RNA polymerases I and III subunit RPAC2</fullName>
    </recommendedName>
</protein>
<evidence type="ECO:0000256" key="6">
    <source>
        <dbReference type="ARBA" id="ARBA00025751"/>
    </source>
</evidence>
<keyword evidence="5" id="KW-0539">Nucleus</keyword>
<dbReference type="InterPro" id="IPR008193">
    <property type="entry name" value="RNA_pol_Rpb11_13-16kDa_CS"/>
</dbReference>
<dbReference type="EMBL" id="LWDE02000380">
    <property type="protein sequence ID" value="KAE8248183.1"/>
    <property type="molecule type" value="Genomic_DNA"/>
</dbReference>
<dbReference type="InterPro" id="IPR009025">
    <property type="entry name" value="RBP11-like_dimer"/>
</dbReference>
<dbReference type="SUPFAM" id="SSF55257">
    <property type="entry name" value="RBP11-like subunits of RNA polymerase"/>
    <property type="match status" value="1"/>
</dbReference>
<dbReference type="Pfam" id="PF13656">
    <property type="entry name" value="RNA_pol_L_2"/>
    <property type="match status" value="1"/>
</dbReference>
<accession>A0A8X7SXC0</accession>
<evidence type="ECO:0000256" key="4">
    <source>
        <dbReference type="ARBA" id="ARBA00023163"/>
    </source>
</evidence>
<proteinExistence type="inferred from homology"/>
<dbReference type="GO" id="GO:0006362">
    <property type="term" value="P:transcription elongation by RNA polymerase I"/>
    <property type="evidence" value="ECO:0007669"/>
    <property type="project" value="TreeGrafter"/>
</dbReference>